<evidence type="ECO:0000256" key="5">
    <source>
        <dbReference type="SAM" id="SignalP"/>
    </source>
</evidence>
<name>A0AA36FRG9_9BILA</name>
<evidence type="ECO:0000256" key="2">
    <source>
        <dbReference type="ARBA" id="ARBA00010112"/>
    </source>
</evidence>
<sequence>MMKLLLTLCLVAAALLEVSARMQNVTVTGIAVCQKKRLSNVKIELWDRDTLDPNDLLSTVFTNGDGEFTITGGEDEVGKIEPFIRVTHNCKTKPYCQRIGDFEVPQEKIDGTYDMTYLTLDIAVSGEKEKCM</sequence>
<evidence type="ECO:0000313" key="6">
    <source>
        <dbReference type="EMBL" id="CAJ0559687.1"/>
    </source>
</evidence>
<dbReference type="Proteomes" id="UP001177023">
    <property type="component" value="Unassembled WGS sequence"/>
</dbReference>
<feature type="non-terminal residue" evidence="6">
    <location>
        <position position="132"/>
    </location>
</feature>
<comment type="caution">
    <text evidence="6">The sequence shown here is derived from an EMBL/GenBank/DDBJ whole genome shotgun (WGS) entry which is preliminary data.</text>
</comment>
<evidence type="ECO:0000256" key="3">
    <source>
        <dbReference type="ARBA" id="ARBA00022525"/>
    </source>
</evidence>
<dbReference type="EMBL" id="CATQJA010000376">
    <property type="protein sequence ID" value="CAJ0559687.1"/>
    <property type="molecule type" value="Genomic_DNA"/>
</dbReference>
<organism evidence="6 7">
    <name type="scientific">Mesorhabditis spiculigera</name>
    <dbReference type="NCBI Taxonomy" id="96644"/>
    <lineage>
        <taxon>Eukaryota</taxon>
        <taxon>Metazoa</taxon>
        <taxon>Ecdysozoa</taxon>
        <taxon>Nematoda</taxon>
        <taxon>Chromadorea</taxon>
        <taxon>Rhabditida</taxon>
        <taxon>Rhabditina</taxon>
        <taxon>Rhabditomorpha</taxon>
        <taxon>Rhabditoidea</taxon>
        <taxon>Rhabditidae</taxon>
        <taxon>Mesorhabditinae</taxon>
        <taxon>Mesorhabditis</taxon>
    </lineage>
</organism>
<keyword evidence="4 5" id="KW-0732">Signal</keyword>
<dbReference type="GO" id="GO:0005576">
    <property type="term" value="C:extracellular region"/>
    <property type="evidence" value="ECO:0007669"/>
    <property type="project" value="UniProtKB-SubCell"/>
</dbReference>
<reference evidence="6" key="1">
    <citation type="submission" date="2023-06" db="EMBL/GenBank/DDBJ databases">
        <authorList>
            <person name="Delattre M."/>
        </authorList>
    </citation>
    <scope>NUCLEOTIDE SEQUENCE</scope>
    <source>
        <strain evidence="6">AF72</strain>
    </source>
</reference>
<comment type="similarity">
    <text evidence="2">Belongs to the nematode transthyretin-like family.</text>
</comment>
<dbReference type="PANTHER" id="PTHR21700:SF30">
    <property type="entry name" value="TRANSTHYRETIN-LIKE FAMILY PROTEIN"/>
    <property type="match status" value="1"/>
</dbReference>
<keyword evidence="3" id="KW-0964">Secreted</keyword>
<evidence type="ECO:0008006" key="8">
    <source>
        <dbReference type="Google" id="ProtNLM"/>
    </source>
</evidence>
<comment type="subcellular location">
    <subcellularLocation>
        <location evidence="1">Secreted</location>
    </subcellularLocation>
</comment>
<gene>
    <name evidence="6" type="ORF">MSPICULIGERA_LOCUS1344</name>
</gene>
<protein>
    <recommendedName>
        <fullName evidence="8">Transthyretin-like family protein</fullName>
    </recommendedName>
</protein>
<dbReference type="Pfam" id="PF01060">
    <property type="entry name" value="TTR-52"/>
    <property type="match status" value="1"/>
</dbReference>
<dbReference type="AlphaFoldDB" id="A0AA36FRG9"/>
<feature type="signal peptide" evidence="5">
    <location>
        <begin position="1"/>
        <end position="20"/>
    </location>
</feature>
<dbReference type="PANTHER" id="PTHR21700">
    <property type="entry name" value="TRANSTHYRETIN-LIKE FAMILY PROTEIN-RELATED"/>
    <property type="match status" value="1"/>
</dbReference>
<evidence type="ECO:0000313" key="7">
    <source>
        <dbReference type="Proteomes" id="UP001177023"/>
    </source>
</evidence>
<evidence type="ECO:0000256" key="1">
    <source>
        <dbReference type="ARBA" id="ARBA00004613"/>
    </source>
</evidence>
<keyword evidence="7" id="KW-1185">Reference proteome</keyword>
<dbReference type="GO" id="GO:0009986">
    <property type="term" value="C:cell surface"/>
    <property type="evidence" value="ECO:0007669"/>
    <property type="project" value="InterPro"/>
</dbReference>
<accession>A0AA36FRG9</accession>
<dbReference type="InterPro" id="IPR038479">
    <property type="entry name" value="Transthyretin-like_sf"/>
</dbReference>
<dbReference type="Gene3D" id="2.60.40.3330">
    <property type="match status" value="1"/>
</dbReference>
<feature type="chain" id="PRO_5041430815" description="Transthyretin-like family protein" evidence="5">
    <location>
        <begin position="21"/>
        <end position="132"/>
    </location>
</feature>
<proteinExistence type="inferred from homology"/>
<evidence type="ECO:0000256" key="4">
    <source>
        <dbReference type="ARBA" id="ARBA00022729"/>
    </source>
</evidence>
<dbReference type="InterPro" id="IPR001534">
    <property type="entry name" value="Transthyretin-like"/>
</dbReference>